<organism evidence="6 7">
    <name type="scientific">Nocardia nova</name>
    <dbReference type="NCBI Taxonomy" id="37330"/>
    <lineage>
        <taxon>Bacteria</taxon>
        <taxon>Bacillati</taxon>
        <taxon>Actinomycetota</taxon>
        <taxon>Actinomycetes</taxon>
        <taxon>Mycobacteriales</taxon>
        <taxon>Nocardiaceae</taxon>
        <taxon>Nocardia</taxon>
    </lineage>
</organism>
<dbReference type="PROSITE" id="PS00012">
    <property type="entry name" value="PHOSPHOPANTETHEINE"/>
    <property type="match status" value="1"/>
</dbReference>
<keyword evidence="3" id="KW-0597">Phosphoprotein</keyword>
<name>A0A2S6A491_9NOCA</name>
<dbReference type="InterPro" id="IPR000873">
    <property type="entry name" value="AMP-dep_synth/lig_dom"/>
</dbReference>
<dbReference type="Pfam" id="PF00550">
    <property type="entry name" value="PP-binding"/>
    <property type="match status" value="1"/>
</dbReference>
<dbReference type="InterPro" id="IPR036736">
    <property type="entry name" value="ACP-like_sf"/>
</dbReference>
<dbReference type="SUPFAM" id="SSF53474">
    <property type="entry name" value="alpha/beta-Hydrolases"/>
    <property type="match status" value="1"/>
</dbReference>
<dbReference type="InterPro" id="IPR020806">
    <property type="entry name" value="PKS_PP-bd"/>
</dbReference>
<dbReference type="RefSeq" id="WP_104363709.1">
    <property type="nucleotide sequence ID" value="NZ_PSZD01000011.1"/>
</dbReference>
<feature type="region of interest" description="Disordered" evidence="4">
    <location>
        <begin position="944"/>
        <end position="963"/>
    </location>
</feature>
<dbReference type="SUPFAM" id="SSF52777">
    <property type="entry name" value="CoA-dependent acyltransferases"/>
    <property type="match status" value="2"/>
</dbReference>
<dbReference type="InterPro" id="IPR006162">
    <property type="entry name" value="Ppantetheine_attach_site"/>
</dbReference>
<dbReference type="InterPro" id="IPR045851">
    <property type="entry name" value="AMP-bd_C_sf"/>
</dbReference>
<evidence type="ECO:0000313" key="7">
    <source>
        <dbReference type="Proteomes" id="UP000238356"/>
    </source>
</evidence>
<dbReference type="PANTHER" id="PTHR45527:SF1">
    <property type="entry name" value="FATTY ACID SYNTHASE"/>
    <property type="match status" value="1"/>
</dbReference>
<feature type="domain" description="Carrier" evidence="5">
    <location>
        <begin position="967"/>
        <end position="1044"/>
    </location>
</feature>
<dbReference type="Proteomes" id="UP000238356">
    <property type="component" value="Unassembled WGS sequence"/>
</dbReference>
<dbReference type="UniPathway" id="UPA00011"/>
<dbReference type="GO" id="GO:0044550">
    <property type="term" value="P:secondary metabolite biosynthetic process"/>
    <property type="evidence" value="ECO:0007669"/>
    <property type="project" value="TreeGrafter"/>
</dbReference>
<dbReference type="GO" id="GO:0031177">
    <property type="term" value="F:phosphopantetheine binding"/>
    <property type="evidence" value="ECO:0007669"/>
    <property type="project" value="InterPro"/>
</dbReference>
<dbReference type="InterPro" id="IPR009081">
    <property type="entry name" value="PP-bd_ACP"/>
</dbReference>
<dbReference type="Pfam" id="PF00501">
    <property type="entry name" value="AMP-binding"/>
    <property type="match status" value="1"/>
</dbReference>
<dbReference type="GO" id="GO:0003824">
    <property type="term" value="F:catalytic activity"/>
    <property type="evidence" value="ECO:0007669"/>
    <property type="project" value="InterPro"/>
</dbReference>
<dbReference type="InterPro" id="IPR020845">
    <property type="entry name" value="AMP-binding_CS"/>
</dbReference>
<dbReference type="Pfam" id="PF00668">
    <property type="entry name" value="Condensation"/>
    <property type="match status" value="1"/>
</dbReference>
<dbReference type="Gene3D" id="3.30.559.10">
    <property type="entry name" value="Chloramphenicol acetyltransferase-like domain"/>
    <property type="match status" value="1"/>
</dbReference>
<proteinExistence type="predicted"/>
<dbReference type="GO" id="GO:0008610">
    <property type="term" value="P:lipid biosynthetic process"/>
    <property type="evidence" value="ECO:0007669"/>
    <property type="project" value="UniProtKB-ARBA"/>
</dbReference>
<sequence length="1316" mass="142063">MVDLSSTTRRHDGVAPDADFFELSVAQSELWLAQQLHPSVPFSISQYTDVQGELDLGLLQQCARRAARELQSPHVRFAVVGGRPRQYLDHELDAGFDCIDLSDHPDPERAADEWMSRDHHRGIDLTGDDVTKTVLFTLGPGRYRCYARSHHIAVDGFGAARVLQRTAELHSAATEGRPPAPCRAVSLTEIVAAEQRYRSSSRFAADREYWGKELAGLDHVTRLSERYAAPSAHPHIAHAIVDAEVMARLDAAARRYGTGVAEVLVAAVTAFLAQMTGDTDVTVSLPVAGRTTGALRQSAGMVSNVVPLRVRGVAESTVGDLVRQVRLNMIGALRHQLYRHEDLLRDHGVGRAGRHGYGPLINVLSLPDSIDFGAVRGRTQLLSAGPVEDMAISCYRFGDEPFVVDFHANPELYRADEVEGYRQQFMECLSRFLWADATEKVFAAVAGTHTIAAPQQRQHQRLLPELLSGGIDAGERIALSGPDRSVTYRELDETTAQWARELIAHGAGPEVVVAVALSRSVESVMALWAVARAGAVFFPVNPADPPARVSKLIADSGAALGITRTEWRTPLESTAVDWLLLDSDEFTRAAAARSTAAVTDADRIRPLRAAHPAYLIYTSGSTGEPKGVLSTHEGLATLADDLRTRNRIGSDSVVLQAHSPFCDASMLEYLSAFTPGAKLVALAPDIIAGQRLSQVMEDEGVTHLVVTPAILATLDPDRLPALRTVTVGGDKCPPALAERWAGRLPMFNSYGPTEATVVVTQTEPLDPNALITIGRGLPGVQTPVLDARLRPAPRGARGELYLAGDALARGYLGRPGITAQSFVANPYGEPGTRMYRTGDMVREQPDGTLEYLGRGDVQISLRGQRIEPSEVERALAADETVDQAVVRVWTSEALGDRLIGYVVPTAAAKEHFDRTAVLARLRTVLPPGMIPAMLVPLPEIPINPSSGKTDRSALPDPQTLPRPAFRAPTSPIERTVAETIAEVTGQSRVGLDDNFFELGGNSLLGVELCRQLSERTGTTVTISSLFTPTVHTLAAAIEATAADGNSNVAVGGSALEPVLPLRGSGSGTPLICLHSAVPLSWCYSGLLRYVTDRPVYGLQSPAVSGGSRRYHTVDELAEVYLRELTRVQPEGPYHLLGWSLGGQLAHALAVRLRARGHAVGLLVMFDSVAFDEGAPQPEPPTVRDLVTHLQGNESATPDTRPLTLDEAVDVLADSPGPGRGLSREQLERLHQGYVDSVAMSTSYRPARYDGDLLYFSATEGITGELTGEMWRPFVSGQITQHRVDVTHAQMTNPEALAVIGPILEAELHRHGEGKNR</sequence>
<dbReference type="Gene3D" id="3.30.300.30">
    <property type="match status" value="1"/>
</dbReference>
<evidence type="ECO:0000259" key="5">
    <source>
        <dbReference type="PROSITE" id="PS50075"/>
    </source>
</evidence>
<dbReference type="Pfam" id="PF00975">
    <property type="entry name" value="Thioesterase"/>
    <property type="match status" value="1"/>
</dbReference>
<evidence type="ECO:0000313" key="6">
    <source>
        <dbReference type="EMBL" id="PPJ26812.1"/>
    </source>
</evidence>
<evidence type="ECO:0000256" key="4">
    <source>
        <dbReference type="SAM" id="MobiDB-lite"/>
    </source>
</evidence>
<comment type="caution">
    <text evidence="6">The sequence shown here is derived from an EMBL/GenBank/DDBJ whole genome shotgun (WGS) entry which is preliminary data.</text>
</comment>
<dbReference type="InterPro" id="IPR010071">
    <property type="entry name" value="AA_adenyl_dom"/>
</dbReference>
<dbReference type="SUPFAM" id="SSF56801">
    <property type="entry name" value="Acetyl-CoA synthetase-like"/>
    <property type="match status" value="1"/>
</dbReference>
<dbReference type="InterPro" id="IPR023213">
    <property type="entry name" value="CAT-like_dom_sf"/>
</dbReference>
<dbReference type="InterPro" id="IPR001031">
    <property type="entry name" value="Thioesterase"/>
</dbReference>
<keyword evidence="2" id="KW-0596">Phosphopantetheine</keyword>
<dbReference type="Gene3D" id="3.40.50.1820">
    <property type="entry name" value="alpha/beta hydrolase"/>
    <property type="match status" value="1"/>
</dbReference>
<protein>
    <submittedName>
        <fullName evidence="6">Non-ribosomal peptide synthetase</fullName>
    </submittedName>
</protein>
<evidence type="ECO:0000256" key="3">
    <source>
        <dbReference type="ARBA" id="ARBA00022553"/>
    </source>
</evidence>
<dbReference type="PROSITE" id="PS50075">
    <property type="entry name" value="CARRIER"/>
    <property type="match status" value="1"/>
</dbReference>
<dbReference type="Gene3D" id="3.30.559.30">
    <property type="entry name" value="Nonribosomal peptide synthetase, condensation domain"/>
    <property type="match status" value="1"/>
</dbReference>
<dbReference type="InterPro" id="IPR029058">
    <property type="entry name" value="AB_hydrolase_fold"/>
</dbReference>
<dbReference type="GO" id="GO:0005737">
    <property type="term" value="C:cytoplasm"/>
    <property type="evidence" value="ECO:0007669"/>
    <property type="project" value="TreeGrafter"/>
</dbReference>
<dbReference type="SUPFAM" id="SSF47336">
    <property type="entry name" value="ACP-like"/>
    <property type="match status" value="1"/>
</dbReference>
<dbReference type="Gene3D" id="3.40.50.12780">
    <property type="entry name" value="N-terminal domain of ligase-like"/>
    <property type="match status" value="1"/>
</dbReference>
<dbReference type="InterPro" id="IPR042099">
    <property type="entry name" value="ANL_N_sf"/>
</dbReference>
<comment type="cofactor">
    <cofactor evidence="1">
        <name>pantetheine 4'-phosphate</name>
        <dbReference type="ChEBI" id="CHEBI:47942"/>
    </cofactor>
</comment>
<accession>A0A2S6A491</accession>
<dbReference type="GO" id="GO:0043041">
    <property type="term" value="P:amino acid activation for nonribosomal peptide biosynthetic process"/>
    <property type="evidence" value="ECO:0007669"/>
    <property type="project" value="TreeGrafter"/>
</dbReference>
<dbReference type="PROSITE" id="PS00455">
    <property type="entry name" value="AMP_BINDING"/>
    <property type="match status" value="1"/>
</dbReference>
<dbReference type="SMART" id="SM00823">
    <property type="entry name" value="PKS_PP"/>
    <property type="match status" value="1"/>
</dbReference>
<dbReference type="EMBL" id="PSZD01000011">
    <property type="protein sequence ID" value="PPJ26812.1"/>
    <property type="molecule type" value="Genomic_DNA"/>
</dbReference>
<reference evidence="6 7" key="1">
    <citation type="submission" date="2018-02" db="EMBL/GenBank/DDBJ databases">
        <title>8 Nocardia nova and 1 Nocardia cyriacigeorgica strain used for evolution to TMP-SMX.</title>
        <authorList>
            <person name="Mehta H."/>
            <person name="Weng J."/>
            <person name="Shamoo Y."/>
        </authorList>
    </citation>
    <scope>NUCLEOTIDE SEQUENCE [LARGE SCALE GENOMIC DNA]</scope>
    <source>
        <strain evidence="6 7">BAA2227</strain>
    </source>
</reference>
<evidence type="ECO:0000256" key="1">
    <source>
        <dbReference type="ARBA" id="ARBA00001957"/>
    </source>
</evidence>
<keyword evidence="7" id="KW-1185">Reference proteome</keyword>
<dbReference type="InterPro" id="IPR001242">
    <property type="entry name" value="Condensation_dom"/>
</dbReference>
<dbReference type="NCBIfam" id="TIGR01733">
    <property type="entry name" value="AA-adenyl-dom"/>
    <property type="match status" value="1"/>
</dbReference>
<dbReference type="PANTHER" id="PTHR45527">
    <property type="entry name" value="NONRIBOSOMAL PEPTIDE SYNTHETASE"/>
    <property type="match status" value="1"/>
</dbReference>
<evidence type="ECO:0000256" key="2">
    <source>
        <dbReference type="ARBA" id="ARBA00022450"/>
    </source>
</evidence>
<gene>
    <name evidence="6" type="ORF">C5F51_19335</name>
</gene>